<dbReference type="GO" id="GO:0033691">
    <property type="term" value="F:sialic acid binding"/>
    <property type="evidence" value="ECO:0007669"/>
    <property type="project" value="TreeGrafter"/>
</dbReference>
<dbReference type="GeneID" id="103657357"/>
<feature type="region of interest" description="Disordered" evidence="12">
    <location>
        <begin position="473"/>
        <end position="553"/>
    </location>
</feature>
<protein>
    <submittedName>
        <fullName evidence="17">Sialic acid-binding Ig-like lectin 5 isoform X1</fullName>
    </submittedName>
</protein>
<evidence type="ECO:0000256" key="2">
    <source>
        <dbReference type="ARBA" id="ARBA00022692"/>
    </source>
</evidence>
<dbReference type="InterPro" id="IPR013106">
    <property type="entry name" value="Ig_V-set"/>
</dbReference>
<dbReference type="KEGG" id="umr:103657357"/>
<evidence type="ECO:0000256" key="8">
    <source>
        <dbReference type="ARBA" id="ARBA00023157"/>
    </source>
</evidence>
<evidence type="ECO:0000256" key="14">
    <source>
        <dbReference type="SAM" id="SignalP"/>
    </source>
</evidence>
<dbReference type="Gene3D" id="2.60.40.10">
    <property type="entry name" value="Immunoglobulins"/>
    <property type="match status" value="4"/>
</dbReference>
<keyword evidence="2 13" id="KW-0812">Transmembrane</keyword>
<evidence type="ECO:0000256" key="12">
    <source>
        <dbReference type="SAM" id="MobiDB-lite"/>
    </source>
</evidence>
<dbReference type="GO" id="GO:0030246">
    <property type="term" value="F:carbohydrate binding"/>
    <property type="evidence" value="ECO:0007669"/>
    <property type="project" value="UniProtKB-KW"/>
</dbReference>
<evidence type="ECO:0000256" key="10">
    <source>
        <dbReference type="ARBA" id="ARBA00023319"/>
    </source>
</evidence>
<evidence type="ECO:0000256" key="1">
    <source>
        <dbReference type="ARBA" id="ARBA00004479"/>
    </source>
</evidence>
<keyword evidence="4" id="KW-0430">Lectin</keyword>
<accession>A0A384BKC3</accession>
<dbReference type="RefSeq" id="XP_008683027.2">
    <property type="nucleotide sequence ID" value="XM_008684805.2"/>
</dbReference>
<feature type="domain" description="Ig-like" evidence="15">
    <location>
        <begin position="237"/>
        <end position="333"/>
    </location>
</feature>
<dbReference type="InterPro" id="IPR007110">
    <property type="entry name" value="Ig-like_dom"/>
</dbReference>
<dbReference type="SMART" id="SM00409">
    <property type="entry name" value="IG"/>
    <property type="match status" value="3"/>
</dbReference>
<sequence>MVPLLLLPLLWGGSLQEDPGYELRVQDLVMVQEGLCVQVPCSFSYPWSSWSPPGMPYMNWFRVGDSSYRRYPVATNDPTKRVKTETQGRFLLVGNSRDNNCSLRIREARRSDQGAYEFQVDTGDYRKYTYEDKRLTLQVTALTQKPDIHFLEPLKSGHPTNLTCSLPGSCEEGRSLAFFSWVGGALDSLDPGTLRSSVLTLTPRPRDHGSNLTCQVQLSGTQGTVERTIRLNVSYAPQNLTISNCSDVAALGTLQNTSSILIREGQALRLRCDADSNPPAELSWFRGSPALNATPICKSPILDLPQVGAEEEGDLTCQAQNWLGFQHISLHLSVLYAPRLLPPSCSWEGEGLHCHCSSRAQPAPTLRWRLGEGLLEGNHSNASWTVTSSSAGPWANSSLSLSGPLDSSLRLSCEARNAHWSQSAAVLLLPGKCAFPAGAVPAALGGAGAMALVSLTLCLLFFCIVKARRKQASGSREGLDDEDPVMGTVAWGSRKKPWPDSPTAQEAPAGDAPPSGEQQELHYASFSFQEMKSRKPEEDAAGTNEYSEIKTSK</sequence>
<dbReference type="PANTHER" id="PTHR12035">
    <property type="entry name" value="SIALIC ACID BINDING IMMUNOGLOBULIN-LIKE LECTIN"/>
    <property type="match status" value="1"/>
</dbReference>
<dbReference type="Proteomes" id="UP000261680">
    <property type="component" value="Unplaced"/>
</dbReference>
<dbReference type="GO" id="GO:0005886">
    <property type="term" value="C:plasma membrane"/>
    <property type="evidence" value="ECO:0007669"/>
    <property type="project" value="TreeGrafter"/>
</dbReference>
<keyword evidence="16" id="KW-1185">Reference proteome</keyword>
<keyword evidence="6 13" id="KW-1133">Transmembrane helix</keyword>
<feature type="domain" description="Ig-like" evidence="15">
    <location>
        <begin position="19"/>
        <end position="136"/>
    </location>
</feature>
<feature type="domain" description="Ig-like" evidence="15">
    <location>
        <begin position="146"/>
        <end position="230"/>
    </location>
</feature>
<evidence type="ECO:0000256" key="9">
    <source>
        <dbReference type="ARBA" id="ARBA00023180"/>
    </source>
</evidence>
<dbReference type="Pfam" id="PF13895">
    <property type="entry name" value="Ig_2"/>
    <property type="match status" value="1"/>
</dbReference>
<evidence type="ECO:0000313" key="17">
    <source>
        <dbReference type="RefSeq" id="XP_008683027.2"/>
    </source>
</evidence>
<evidence type="ECO:0000256" key="11">
    <source>
        <dbReference type="ARBA" id="ARBA00038361"/>
    </source>
</evidence>
<dbReference type="PROSITE" id="PS50835">
    <property type="entry name" value="IG_LIKE"/>
    <property type="match status" value="3"/>
</dbReference>
<dbReference type="SUPFAM" id="SSF48726">
    <property type="entry name" value="Immunoglobulin"/>
    <property type="match status" value="4"/>
</dbReference>
<dbReference type="OrthoDB" id="10012075at2759"/>
<comment type="similarity">
    <text evidence="11">Belongs to the immunoglobulin superfamily. SIGLEC (sialic acid binding Ig-like lectin) family.</text>
</comment>
<organism evidence="16 17">
    <name type="scientific">Ursus maritimus</name>
    <name type="common">Polar bear</name>
    <name type="synonym">Thalarctos maritimus</name>
    <dbReference type="NCBI Taxonomy" id="29073"/>
    <lineage>
        <taxon>Eukaryota</taxon>
        <taxon>Metazoa</taxon>
        <taxon>Chordata</taxon>
        <taxon>Craniata</taxon>
        <taxon>Vertebrata</taxon>
        <taxon>Euteleostomi</taxon>
        <taxon>Mammalia</taxon>
        <taxon>Eutheria</taxon>
        <taxon>Laurasiatheria</taxon>
        <taxon>Carnivora</taxon>
        <taxon>Caniformia</taxon>
        <taxon>Ursidae</taxon>
        <taxon>Ursus</taxon>
    </lineage>
</organism>
<evidence type="ECO:0000256" key="3">
    <source>
        <dbReference type="ARBA" id="ARBA00022729"/>
    </source>
</evidence>
<gene>
    <name evidence="17" type="primary">SIGLEC5</name>
</gene>
<evidence type="ECO:0000313" key="16">
    <source>
        <dbReference type="Proteomes" id="UP000261680"/>
    </source>
</evidence>
<dbReference type="SMART" id="SM00408">
    <property type="entry name" value="IGc2"/>
    <property type="match status" value="1"/>
</dbReference>
<evidence type="ECO:0000256" key="6">
    <source>
        <dbReference type="ARBA" id="ARBA00022989"/>
    </source>
</evidence>
<comment type="subcellular location">
    <subcellularLocation>
        <location evidence="1">Membrane</location>
        <topology evidence="1">Single-pass type I membrane protein</topology>
    </subcellularLocation>
</comment>
<dbReference type="InterPro" id="IPR036179">
    <property type="entry name" value="Ig-like_dom_sf"/>
</dbReference>
<dbReference type="InterPro" id="IPR003599">
    <property type="entry name" value="Ig_sub"/>
</dbReference>
<feature type="transmembrane region" description="Helical" evidence="13">
    <location>
        <begin position="442"/>
        <end position="465"/>
    </location>
</feature>
<feature type="signal peptide" evidence="14">
    <location>
        <begin position="1"/>
        <end position="16"/>
    </location>
</feature>
<dbReference type="CTD" id="8778"/>
<proteinExistence type="inferred from homology"/>
<keyword evidence="9" id="KW-0325">Glycoprotein</keyword>
<reference evidence="17" key="1">
    <citation type="submission" date="2025-08" db="UniProtKB">
        <authorList>
            <consortium name="RefSeq"/>
        </authorList>
    </citation>
    <scope>IDENTIFICATION</scope>
    <source>
        <tissue evidence="17">Whole blood</tissue>
    </source>
</reference>
<evidence type="ECO:0000256" key="13">
    <source>
        <dbReference type="SAM" id="Phobius"/>
    </source>
</evidence>
<dbReference type="InterPro" id="IPR051036">
    <property type="entry name" value="SIGLEC"/>
</dbReference>
<keyword evidence="10" id="KW-0393">Immunoglobulin domain</keyword>
<dbReference type="InterPro" id="IPR003598">
    <property type="entry name" value="Ig_sub2"/>
</dbReference>
<dbReference type="GO" id="GO:0007155">
    <property type="term" value="P:cell adhesion"/>
    <property type="evidence" value="ECO:0007669"/>
    <property type="project" value="UniProtKB-KW"/>
</dbReference>
<feature type="chain" id="PRO_5035436060" evidence="14">
    <location>
        <begin position="17"/>
        <end position="553"/>
    </location>
</feature>
<dbReference type="Pfam" id="PF07686">
    <property type="entry name" value="V-set"/>
    <property type="match status" value="1"/>
</dbReference>
<keyword evidence="3 14" id="KW-0732">Signal</keyword>
<evidence type="ECO:0000256" key="5">
    <source>
        <dbReference type="ARBA" id="ARBA00022889"/>
    </source>
</evidence>
<dbReference type="InterPro" id="IPR013783">
    <property type="entry name" value="Ig-like_fold"/>
</dbReference>
<dbReference type="PANTHER" id="PTHR12035:SF125">
    <property type="entry name" value="SIALIC ACID-BINDING IG-LIKE LECTIN 5"/>
    <property type="match status" value="1"/>
</dbReference>
<evidence type="ECO:0000256" key="7">
    <source>
        <dbReference type="ARBA" id="ARBA00023136"/>
    </source>
</evidence>
<keyword evidence="7 13" id="KW-0472">Membrane</keyword>
<evidence type="ECO:0000256" key="4">
    <source>
        <dbReference type="ARBA" id="ARBA00022734"/>
    </source>
</evidence>
<name>A0A384BKC3_URSMA</name>
<keyword evidence="8" id="KW-1015">Disulfide bond</keyword>
<keyword evidence="5" id="KW-0130">Cell adhesion</keyword>
<dbReference type="AlphaFoldDB" id="A0A384BKC3"/>
<evidence type="ECO:0000259" key="15">
    <source>
        <dbReference type="PROSITE" id="PS50835"/>
    </source>
</evidence>
<dbReference type="FunFam" id="2.60.40.10:FF:000829">
    <property type="entry name" value="Sialic acid-binding Ig-like lectin 8"/>
    <property type="match status" value="1"/>
</dbReference>